<name>A0A4Q7MTQ0_9BACT</name>
<dbReference type="Pfam" id="PF19780">
    <property type="entry name" value="DUF6265"/>
    <property type="match status" value="1"/>
</dbReference>
<evidence type="ECO:0000313" key="3">
    <source>
        <dbReference type="EMBL" id="RZS72242.1"/>
    </source>
</evidence>
<dbReference type="InterPro" id="IPR046232">
    <property type="entry name" value="DUF6265"/>
</dbReference>
<feature type="signal peptide" evidence="1">
    <location>
        <begin position="1"/>
        <end position="24"/>
    </location>
</feature>
<evidence type="ECO:0000256" key="1">
    <source>
        <dbReference type="SAM" id="SignalP"/>
    </source>
</evidence>
<keyword evidence="4" id="KW-1185">Reference proteome</keyword>
<evidence type="ECO:0000313" key="4">
    <source>
        <dbReference type="Proteomes" id="UP000293874"/>
    </source>
</evidence>
<protein>
    <recommendedName>
        <fullName evidence="2">DUF6265 domain-containing protein</fullName>
    </recommendedName>
</protein>
<sequence length="156" mass="18060">MKKLIFFLAFIAGYFITAAQTVTASPENLKKLNWLTGTWNRLDMKPNRSGSERWEKISPTEWQGWGVSMKSKDTSFVEKLRIIAKDNLIFYVADVKGNKDIVYFQFVSLSEDHFVCENPAHDFPKRIEYKLRGNQLQASISGDGRTIPFLFERMNP</sequence>
<comment type="caution">
    <text evidence="3">The sequence shown here is derived from an EMBL/GenBank/DDBJ whole genome shotgun (WGS) entry which is preliminary data.</text>
</comment>
<proteinExistence type="predicted"/>
<organism evidence="3 4">
    <name type="scientific">Pseudobacter ginsenosidimutans</name>
    <dbReference type="NCBI Taxonomy" id="661488"/>
    <lineage>
        <taxon>Bacteria</taxon>
        <taxon>Pseudomonadati</taxon>
        <taxon>Bacteroidota</taxon>
        <taxon>Chitinophagia</taxon>
        <taxon>Chitinophagales</taxon>
        <taxon>Chitinophagaceae</taxon>
        <taxon>Pseudobacter</taxon>
    </lineage>
</organism>
<accession>A0A4Q7MTQ0</accession>
<reference evidence="3 4" key="1">
    <citation type="submission" date="2019-02" db="EMBL/GenBank/DDBJ databases">
        <title>Genomic Encyclopedia of Type Strains, Phase IV (KMG-IV): sequencing the most valuable type-strain genomes for metagenomic binning, comparative biology and taxonomic classification.</title>
        <authorList>
            <person name="Goeker M."/>
        </authorList>
    </citation>
    <scope>NUCLEOTIDE SEQUENCE [LARGE SCALE GENOMIC DNA]</scope>
    <source>
        <strain evidence="3 4">DSM 18116</strain>
    </source>
</reference>
<feature type="domain" description="DUF6265" evidence="2">
    <location>
        <begin position="33"/>
        <end position="141"/>
    </location>
</feature>
<dbReference type="RefSeq" id="WP_130542678.1">
    <property type="nucleotide sequence ID" value="NZ_CP042431.1"/>
</dbReference>
<gene>
    <name evidence="3" type="ORF">EV199_4158</name>
</gene>
<dbReference type="EMBL" id="SGXA01000002">
    <property type="protein sequence ID" value="RZS72242.1"/>
    <property type="molecule type" value="Genomic_DNA"/>
</dbReference>
<feature type="chain" id="PRO_5020345494" description="DUF6265 domain-containing protein" evidence="1">
    <location>
        <begin position="25"/>
        <end position="156"/>
    </location>
</feature>
<evidence type="ECO:0000259" key="2">
    <source>
        <dbReference type="Pfam" id="PF19780"/>
    </source>
</evidence>
<keyword evidence="1" id="KW-0732">Signal</keyword>
<dbReference type="OrthoDB" id="5382295at2"/>
<dbReference type="AlphaFoldDB" id="A0A4Q7MTQ0"/>
<dbReference type="Proteomes" id="UP000293874">
    <property type="component" value="Unassembled WGS sequence"/>
</dbReference>